<dbReference type="InterPro" id="IPR046960">
    <property type="entry name" value="PPR_At4g14850-like_plant"/>
</dbReference>
<feature type="repeat" description="PPR" evidence="2">
    <location>
        <begin position="514"/>
        <end position="548"/>
    </location>
</feature>
<keyword evidence="4" id="KW-1185">Reference proteome</keyword>
<dbReference type="PROSITE" id="PS51375">
    <property type="entry name" value="PPR"/>
    <property type="match status" value="7"/>
</dbReference>
<dbReference type="GO" id="GO:0016556">
    <property type="term" value="P:mRNA modification"/>
    <property type="evidence" value="ECO:0007669"/>
    <property type="project" value="UniProtKB-ARBA"/>
</dbReference>
<feature type="repeat" description="PPR" evidence="2">
    <location>
        <begin position="242"/>
        <end position="272"/>
    </location>
</feature>
<name>A0AAX6ED38_IRIPA</name>
<protein>
    <submittedName>
        <fullName evidence="3">Pentatricopeptide repeat-containing protein-like</fullName>
    </submittedName>
</protein>
<dbReference type="EMBL" id="JANAVB010037613">
    <property type="protein sequence ID" value="KAJ6801870.1"/>
    <property type="molecule type" value="Genomic_DNA"/>
</dbReference>
<feature type="repeat" description="PPR" evidence="2">
    <location>
        <begin position="345"/>
        <end position="379"/>
    </location>
</feature>
<dbReference type="AlphaFoldDB" id="A0AAX6ED38"/>
<reference evidence="3" key="1">
    <citation type="journal article" date="2023" name="GigaByte">
        <title>Genome assembly of the bearded iris, Iris pallida Lam.</title>
        <authorList>
            <person name="Bruccoleri R.E."/>
            <person name="Oakeley E.J."/>
            <person name="Faust A.M.E."/>
            <person name="Altorfer M."/>
            <person name="Dessus-Babus S."/>
            <person name="Burckhardt D."/>
            <person name="Oertli M."/>
            <person name="Naumann U."/>
            <person name="Petersen F."/>
            <person name="Wong J."/>
        </authorList>
    </citation>
    <scope>NUCLEOTIDE SEQUENCE</scope>
    <source>
        <strain evidence="3">GSM-AAB239-AS_SAM_17_03QT</strain>
    </source>
</reference>
<dbReference type="Pfam" id="PF13041">
    <property type="entry name" value="PPR_2"/>
    <property type="match status" value="1"/>
</dbReference>
<evidence type="ECO:0000313" key="3">
    <source>
        <dbReference type="EMBL" id="KAJ6801870.1"/>
    </source>
</evidence>
<dbReference type="PANTHER" id="PTHR47926">
    <property type="entry name" value="PENTATRICOPEPTIDE REPEAT-CONTAINING PROTEIN"/>
    <property type="match status" value="1"/>
</dbReference>
<gene>
    <name evidence="3" type="ORF">M6B38_195495</name>
</gene>
<dbReference type="Gene3D" id="1.25.40.10">
    <property type="entry name" value="Tetratricopeptide repeat domain"/>
    <property type="match status" value="4"/>
</dbReference>
<reference evidence="3" key="2">
    <citation type="submission" date="2023-04" db="EMBL/GenBank/DDBJ databases">
        <authorList>
            <person name="Bruccoleri R.E."/>
            <person name="Oakeley E.J."/>
            <person name="Faust A.-M."/>
            <person name="Dessus-Babus S."/>
            <person name="Altorfer M."/>
            <person name="Burckhardt D."/>
            <person name="Oertli M."/>
            <person name="Naumann U."/>
            <person name="Petersen F."/>
            <person name="Wong J."/>
        </authorList>
    </citation>
    <scope>NUCLEOTIDE SEQUENCE</scope>
    <source>
        <strain evidence="3">GSM-AAB239-AS_SAM_17_03QT</strain>
        <tissue evidence="3">Leaf</tissue>
    </source>
</reference>
<accession>A0AAX6ED38</accession>
<keyword evidence="1" id="KW-0677">Repeat</keyword>
<proteinExistence type="predicted"/>
<evidence type="ECO:0000313" key="4">
    <source>
        <dbReference type="Proteomes" id="UP001140949"/>
    </source>
</evidence>
<organism evidence="3 4">
    <name type="scientific">Iris pallida</name>
    <name type="common">Sweet iris</name>
    <dbReference type="NCBI Taxonomy" id="29817"/>
    <lineage>
        <taxon>Eukaryota</taxon>
        <taxon>Viridiplantae</taxon>
        <taxon>Streptophyta</taxon>
        <taxon>Embryophyta</taxon>
        <taxon>Tracheophyta</taxon>
        <taxon>Spermatophyta</taxon>
        <taxon>Magnoliopsida</taxon>
        <taxon>Liliopsida</taxon>
        <taxon>Asparagales</taxon>
        <taxon>Iridaceae</taxon>
        <taxon>Iridoideae</taxon>
        <taxon>Irideae</taxon>
        <taxon>Iris</taxon>
    </lineage>
</organism>
<dbReference type="InterPro" id="IPR002885">
    <property type="entry name" value="PPR_rpt"/>
</dbReference>
<dbReference type="GO" id="GO:0003723">
    <property type="term" value="F:RNA binding"/>
    <property type="evidence" value="ECO:0007669"/>
    <property type="project" value="InterPro"/>
</dbReference>
<dbReference type="Pfam" id="PF01535">
    <property type="entry name" value="PPR"/>
    <property type="match status" value="8"/>
</dbReference>
<feature type="repeat" description="PPR" evidence="2">
    <location>
        <begin position="180"/>
        <end position="214"/>
    </location>
</feature>
<dbReference type="GO" id="GO:0005737">
    <property type="term" value="C:cytoplasm"/>
    <property type="evidence" value="ECO:0007669"/>
    <property type="project" value="UniProtKB-ARBA"/>
</dbReference>
<feature type="repeat" description="PPR" evidence="2">
    <location>
        <begin position="148"/>
        <end position="179"/>
    </location>
</feature>
<comment type="caution">
    <text evidence="3">The sequence shown here is derived from an EMBL/GenBank/DDBJ whole genome shotgun (WGS) entry which is preliminary data.</text>
</comment>
<dbReference type="FunFam" id="1.25.40.10:FF:000277">
    <property type="entry name" value="Pentatricopeptide repeat-containing protein, mitochondrial"/>
    <property type="match status" value="1"/>
</dbReference>
<evidence type="ECO:0000256" key="2">
    <source>
        <dbReference type="PROSITE-ProRule" id="PRU00708"/>
    </source>
</evidence>
<dbReference type="NCBIfam" id="TIGR00756">
    <property type="entry name" value="PPR"/>
    <property type="match status" value="6"/>
</dbReference>
<dbReference type="SUPFAM" id="SSF48452">
    <property type="entry name" value="TPR-like"/>
    <property type="match status" value="1"/>
</dbReference>
<sequence>MSSTVPCAAPAFSGQRRSRSHQWLLLLELCCETKELSQLHSTLVKLSLIRNPHFSARLSLSLSTIDLSYARQLFDQNPDPNAFAYNILIKAYSKTHRPIEALTLFSHMLDEDSPKPNKMTFPFVLKSCSVETGRQVHAALFKYGLETDVYVNNALISMYMKAGSCFRNAMKVFDRMPQRDVVTWNTVIAGLASFGLVKEARDMFDAMPERNVASWNCLIDGYFKRGLIELARELFDRAPVKDVITWNTMVNGYASLDRMEEGRDLFDRMPMGLKDLTSFNLVIDGYSRNEGFEKVLEIFHEMRGLEICPDRFTLVSVLSACSNLSALEQGKWVHLYVKRLNIKLDAVLTTALIDMYAKCGNMERALDVFVRTEKKDISVWNSVISNLGLHGYGKEALEFFFQLLETDVCPDEITFLSILTACRHSGLVEEGRMYFDLMSRKYDITPKAKHYGCMVDILCRAGLLDEAKALIEAHSGEEFSVATWGALLDAASRLGNVEMGEYAAKPLLELDPKDTRCYVALSNLYSRGKEWDESAEVRKQMRRRGMEKLPGCSSIEVNGVVHEFQVGSAFNTLDEIV</sequence>
<dbReference type="Pfam" id="PF20431">
    <property type="entry name" value="E_motif"/>
    <property type="match status" value="1"/>
</dbReference>
<feature type="repeat" description="PPR" evidence="2">
    <location>
        <begin position="81"/>
        <end position="115"/>
    </location>
</feature>
<dbReference type="InterPro" id="IPR011990">
    <property type="entry name" value="TPR-like_helical_dom_sf"/>
</dbReference>
<feature type="repeat" description="PPR" evidence="2">
    <location>
        <begin position="275"/>
        <end position="309"/>
    </location>
</feature>
<dbReference type="PANTHER" id="PTHR47926:SF436">
    <property type="entry name" value="PENTATRICOPEPTIDE REPEAT-CONTAINING PROTEIN ELI1, CHLOROPLASTIC-LIKE ISOFORM X2"/>
    <property type="match status" value="1"/>
</dbReference>
<dbReference type="InterPro" id="IPR046848">
    <property type="entry name" value="E_motif"/>
</dbReference>
<dbReference type="Proteomes" id="UP001140949">
    <property type="component" value="Unassembled WGS sequence"/>
</dbReference>
<evidence type="ECO:0000256" key="1">
    <source>
        <dbReference type="ARBA" id="ARBA00022737"/>
    </source>
</evidence>